<evidence type="ECO:0000256" key="1">
    <source>
        <dbReference type="SAM" id="MobiDB-lite"/>
    </source>
</evidence>
<organism evidence="2 3">
    <name type="scientific">Faecalispora sporosphaeroides</name>
    <dbReference type="NCBI Taxonomy" id="1549"/>
    <lineage>
        <taxon>Bacteria</taxon>
        <taxon>Bacillati</taxon>
        <taxon>Bacillota</taxon>
        <taxon>Clostridia</taxon>
        <taxon>Eubacteriales</taxon>
        <taxon>Oscillospiraceae</taxon>
        <taxon>Faecalispora</taxon>
    </lineage>
</organism>
<comment type="caution">
    <text evidence="2">The sequence shown here is derived from an EMBL/GenBank/DDBJ whole genome shotgun (WGS) entry which is preliminary data.</text>
</comment>
<gene>
    <name evidence="2" type="ORF">E7512_05945</name>
</gene>
<sequence length="71" mass="8139">MARTSADFWNERVSGSNDSENSSRSSNNWSSCDRESSKALRNILSQLDDLNNSDLRLLDDIIERLLCERKC</sequence>
<proteinExistence type="predicted"/>
<feature type="compositionally biased region" description="Low complexity" evidence="1">
    <location>
        <begin position="14"/>
        <end position="31"/>
    </location>
</feature>
<dbReference type="Proteomes" id="UP000754750">
    <property type="component" value="Unassembled WGS sequence"/>
</dbReference>
<dbReference type="EMBL" id="SVNY01000002">
    <property type="protein sequence ID" value="MBE6833114.1"/>
    <property type="molecule type" value="Genomic_DNA"/>
</dbReference>
<name>A0A928Q2B0_9FIRM</name>
<accession>A0A928Q2B0</accession>
<protein>
    <submittedName>
        <fullName evidence="2">Uncharacterized protein</fullName>
    </submittedName>
</protein>
<evidence type="ECO:0000313" key="2">
    <source>
        <dbReference type="EMBL" id="MBE6833114.1"/>
    </source>
</evidence>
<dbReference type="AlphaFoldDB" id="A0A928Q2B0"/>
<feature type="region of interest" description="Disordered" evidence="1">
    <location>
        <begin position="1"/>
        <end position="32"/>
    </location>
</feature>
<evidence type="ECO:0000313" key="3">
    <source>
        <dbReference type="Proteomes" id="UP000754750"/>
    </source>
</evidence>
<reference evidence="2" key="1">
    <citation type="submission" date="2019-04" db="EMBL/GenBank/DDBJ databases">
        <title>Evolution of Biomass-Degrading Anaerobic Consortia Revealed by Metagenomics.</title>
        <authorList>
            <person name="Peng X."/>
        </authorList>
    </citation>
    <scope>NUCLEOTIDE SEQUENCE</scope>
    <source>
        <strain evidence="2">SIG551</strain>
    </source>
</reference>
<dbReference type="RefSeq" id="WP_020071934.1">
    <property type="nucleotide sequence ID" value="NZ_JBKWRC010000001.1"/>
</dbReference>